<dbReference type="InterPro" id="IPR012451">
    <property type="entry name" value="DUF1656"/>
</dbReference>
<evidence type="ECO:0000256" key="4">
    <source>
        <dbReference type="ARBA" id="ARBA00023136"/>
    </source>
</evidence>
<organism evidence="6 7">
    <name type="scientific">Alteromonas pelagimontana</name>
    <dbReference type="NCBI Taxonomy" id="1858656"/>
    <lineage>
        <taxon>Bacteria</taxon>
        <taxon>Pseudomonadati</taxon>
        <taxon>Pseudomonadota</taxon>
        <taxon>Gammaproteobacteria</taxon>
        <taxon>Alteromonadales</taxon>
        <taxon>Alteromonadaceae</taxon>
        <taxon>Alteromonas/Salinimonas group</taxon>
        <taxon>Alteromonas</taxon>
    </lineage>
</organism>
<evidence type="ECO:0000313" key="7">
    <source>
        <dbReference type="Proteomes" id="UP000219285"/>
    </source>
</evidence>
<gene>
    <name evidence="6" type="ORF">CA267_010065</name>
</gene>
<keyword evidence="1" id="KW-1003">Cell membrane</keyword>
<reference evidence="6 7" key="2">
    <citation type="submission" date="2020-04" db="EMBL/GenBank/DDBJ databases">
        <title>Complete genome sequence of Alteromonas pelagimontana 5.12T.</title>
        <authorList>
            <person name="Sinha R.K."/>
            <person name="Krishnan K.P."/>
            <person name="Kurian J.P."/>
        </authorList>
    </citation>
    <scope>NUCLEOTIDE SEQUENCE [LARGE SCALE GENOMIC DNA]</scope>
    <source>
        <strain evidence="6 7">5.12</strain>
    </source>
</reference>
<accession>A0A6M4MDD7</accession>
<protein>
    <submittedName>
        <fullName evidence="6">DUF1656 domain-containing protein</fullName>
    </submittedName>
</protein>
<evidence type="ECO:0000256" key="5">
    <source>
        <dbReference type="SAM" id="Phobius"/>
    </source>
</evidence>
<keyword evidence="4 5" id="KW-0472">Membrane</keyword>
<sequence length="67" mass="7702">MFEELALGGLLFSPLVVMIPIAFAMSVATRLILYKTGLYRTLWKASWFEVALFICYLTLVVWAWRGN</sequence>
<keyword evidence="3 5" id="KW-1133">Transmembrane helix</keyword>
<dbReference type="EMBL" id="CP052766">
    <property type="protein sequence ID" value="QJR81099.1"/>
    <property type="molecule type" value="Genomic_DNA"/>
</dbReference>
<proteinExistence type="predicted"/>
<evidence type="ECO:0000256" key="2">
    <source>
        <dbReference type="ARBA" id="ARBA00022692"/>
    </source>
</evidence>
<dbReference type="Proteomes" id="UP000219285">
    <property type="component" value="Chromosome"/>
</dbReference>
<keyword evidence="2 5" id="KW-0812">Transmembrane</keyword>
<dbReference type="AlphaFoldDB" id="A0A6M4MDD7"/>
<keyword evidence="7" id="KW-1185">Reference proteome</keyword>
<evidence type="ECO:0000313" key="6">
    <source>
        <dbReference type="EMBL" id="QJR81099.1"/>
    </source>
</evidence>
<feature type="transmembrane region" description="Helical" evidence="5">
    <location>
        <begin position="12"/>
        <end position="33"/>
    </location>
</feature>
<reference evidence="7" key="1">
    <citation type="submission" date="2014-12" db="EMBL/GenBank/DDBJ databases">
        <title>Complete genome sequence of a multi-drug resistant Klebsiella pneumoniae.</title>
        <authorList>
            <person name="Hua X."/>
            <person name="Chen Q."/>
            <person name="Li X."/>
            <person name="Feng Y."/>
            <person name="Ruan Z."/>
            <person name="Yu Y."/>
        </authorList>
    </citation>
    <scope>NUCLEOTIDE SEQUENCE [LARGE SCALE GENOMIC DNA]</scope>
    <source>
        <strain evidence="7">5.12</strain>
    </source>
</reference>
<dbReference type="OrthoDB" id="7021192at2"/>
<evidence type="ECO:0000256" key="3">
    <source>
        <dbReference type="ARBA" id="ARBA00022989"/>
    </source>
</evidence>
<dbReference type="RefSeq" id="WP_075607608.1">
    <property type="nucleotide sequence ID" value="NZ_CP052766.1"/>
</dbReference>
<dbReference type="Pfam" id="PF07869">
    <property type="entry name" value="DUF1656"/>
    <property type="match status" value="1"/>
</dbReference>
<feature type="transmembrane region" description="Helical" evidence="5">
    <location>
        <begin position="45"/>
        <end position="64"/>
    </location>
</feature>
<name>A0A6M4MDD7_9ALTE</name>
<dbReference type="KEGG" id="apel:CA267_010065"/>
<evidence type="ECO:0000256" key="1">
    <source>
        <dbReference type="ARBA" id="ARBA00022475"/>
    </source>
</evidence>